<accession>A0A6C0AZ21</accession>
<name>A0A6C0AZ21_9ZZZZ</name>
<evidence type="ECO:0000313" key="1">
    <source>
        <dbReference type="EMBL" id="QHS85050.1"/>
    </source>
</evidence>
<organism evidence="1">
    <name type="scientific">viral metagenome</name>
    <dbReference type="NCBI Taxonomy" id="1070528"/>
    <lineage>
        <taxon>unclassified sequences</taxon>
        <taxon>metagenomes</taxon>
        <taxon>organismal metagenomes</taxon>
    </lineage>
</organism>
<dbReference type="EMBL" id="MN739039">
    <property type="protein sequence ID" value="QHS85050.1"/>
    <property type="molecule type" value="Genomic_DNA"/>
</dbReference>
<reference evidence="1" key="1">
    <citation type="journal article" date="2020" name="Nature">
        <title>Giant virus diversity and host interactions through global metagenomics.</title>
        <authorList>
            <person name="Schulz F."/>
            <person name="Roux S."/>
            <person name="Paez-Espino D."/>
            <person name="Jungbluth S."/>
            <person name="Walsh D.A."/>
            <person name="Denef V.J."/>
            <person name="McMahon K.D."/>
            <person name="Konstantinidis K.T."/>
            <person name="Eloe-Fadrosh E.A."/>
            <person name="Kyrpides N.C."/>
            <person name="Woyke T."/>
        </authorList>
    </citation>
    <scope>NUCLEOTIDE SEQUENCE</scope>
    <source>
        <strain evidence="1">GVMAG-M-3300009182-67</strain>
    </source>
</reference>
<dbReference type="AlphaFoldDB" id="A0A6C0AZ21"/>
<evidence type="ECO:0008006" key="2">
    <source>
        <dbReference type="Google" id="ProtNLM"/>
    </source>
</evidence>
<sequence>MEIILIDIGIFQEYILDNIRNLKLFGNENITVITDPHLIDKFKEINVVSTADIETNTFDKNNKLPEGFWANCSKRLFLLYSYMKKYNRTNCIHIENDYTIYFSTKNLKESEFLWLTMDSPNRCIPGIVFIHNYSNLEPLINNYDFSKNDMENMAKFHNSNDSVKSFPIHFNSEYFDTFEMIFDAAAIGQYLGGIDTIHKNGGIPGFVNETCIIDFSKYTFHWVKENELFVPMIKVEDRFYKIAGLHIHSKRLCNFQGDSPKEQTLIKYL</sequence>
<proteinExistence type="predicted"/>
<protein>
    <recommendedName>
        <fullName evidence="2">Nucleotide-diphospho-sugar transferase domain-containing protein</fullName>
    </recommendedName>
</protein>